<dbReference type="NCBIfam" id="TIGR03519">
    <property type="entry name" value="T9SS_PorP_fam"/>
    <property type="match status" value="1"/>
</dbReference>
<dbReference type="Pfam" id="PF11751">
    <property type="entry name" value="PorP_SprF"/>
    <property type="match status" value="1"/>
</dbReference>
<feature type="chain" id="PRO_5021769893" evidence="1">
    <location>
        <begin position="19"/>
        <end position="308"/>
    </location>
</feature>
<evidence type="ECO:0000313" key="3">
    <source>
        <dbReference type="Proteomes" id="UP000316008"/>
    </source>
</evidence>
<comment type="caution">
    <text evidence="2">The sequence shown here is derived from an EMBL/GenBank/DDBJ whole genome shotgun (WGS) entry which is preliminary data.</text>
</comment>
<proteinExistence type="predicted"/>
<keyword evidence="3" id="KW-1185">Reference proteome</keyword>
<dbReference type="OrthoDB" id="891773at2"/>
<organism evidence="2 3">
    <name type="scientific">Fluviicola chungangensis</name>
    <dbReference type="NCBI Taxonomy" id="2597671"/>
    <lineage>
        <taxon>Bacteria</taxon>
        <taxon>Pseudomonadati</taxon>
        <taxon>Bacteroidota</taxon>
        <taxon>Flavobacteriia</taxon>
        <taxon>Flavobacteriales</taxon>
        <taxon>Crocinitomicaceae</taxon>
        <taxon>Fluviicola</taxon>
    </lineage>
</organism>
<dbReference type="Proteomes" id="UP000316008">
    <property type="component" value="Unassembled WGS sequence"/>
</dbReference>
<name>A0A556MPB7_9FLAO</name>
<dbReference type="InterPro" id="IPR019861">
    <property type="entry name" value="PorP/SprF_Bacteroidetes"/>
</dbReference>
<evidence type="ECO:0000256" key="1">
    <source>
        <dbReference type="SAM" id="SignalP"/>
    </source>
</evidence>
<sequence length="308" mass="34610">MKKNLLCILVLITFCSFGQQVSHMSQWIHHQYAINPAYTGIKTCLEAQSTFRGQWIKVDGAPYSGWVSVHAPLQSKRRKFLSGRHGLGGMVYLDNIGPFQDIRVQLSYAGHFNFSLTNRLSLGLAVGARQLSFDLNEAKPLTPDPTINGSASQILPTATFGAWWNGKNYFAGFTLYELIPQKWNVIGTNAGSQMHAMVTGGYKFNINPKVDVFPGMYVAYTKNTPIELQIHALVEFQKKFNLGLGLRNTDALIAMIGFRFKEKWKLGYSYDFILSKMRPNTFHSHEITLSFSPCKQRVESTSGCADFD</sequence>
<protein>
    <submittedName>
        <fullName evidence="2">Type IX secretion system membrane protein PorP/SprF</fullName>
    </submittedName>
</protein>
<reference evidence="2 3" key="1">
    <citation type="submission" date="2019-07" db="EMBL/GenBank/DDBJ databases">
        <authorList>
            <person name="Huq M.A."/>
        </authorList>
    </citation>
    <scope>NUCLEOTIDE SEQUENCE [LARGE SCALE GENOMIC DNA]</scope>
    <source>
        <strain evidence="2 3">MAH-3</strain>
    </source>
</reference>
<evidence type="ECO:0000313" key="2">
    <source>
        <dbReference type="EMBL" id="TSJ41569.1"/>
    </source>
</evidence>
<dbReference type="RefSeq" id="WP_144333830.1">
    <property type="nucleotide sequence ID" value="NZ_VLPL01000007.1"/>
</dbReference>
<accession>A0A556MPB7</accession>
<keyword evidence="1" id="KW-0732">Signal</keyword>
<dbReference type="AlphaFoldDB" id="A0A556MPB7"/>
<gene>
    <name evidence="2" type="ORF">FO442_13980</name>
</gene>
<dbReference type="EMBL" id="VLPL01000007">
    <property type="protein sequence ID" value="TSJ41569.1"/>
    <property type="molecule type" value="Genomic_DNA"/>
</dbReference>
<feature type="signal peptide" evidence="1">
    <location>
        <begin position="1"/>
        <end position="18"/>
    </location>
</feature>